<gene>
    <name evidence="1" type="ORF">ALECFALPRED_001404</name>
</gene>
<dbReference type="OrthoDB" id="10420417at2759"/>
<protein>
    <submittedName>
        <fullName evidence="1">Uncharacterized protein</fullName>
    </submittedName>
</protein>
<comment type="caution">
    <text evidence="1">The sequence shown here is derived from an EMBL/GenBank/DDBJ whole genome shotgun (WGS) entry which is preliminary data.</text>
</comment>
<reference evidence="1" key="1">
    <citation type="submission" date="2021-03" db="EMBL/GenBank/DDBJ databases">
        <authorList>
            <person name="Tagirdzhanova G."/>
        </authorList>
    </citation>
    <scope>NUCLEOTIDE SEQUENCE</scope>
</reference>
<evidence type="ECO:0000313" key="2">
    <source>
        <dbReference type="Proteomes" id="UP000664203"/>
    </source>
</evidence>
<dbReference type="AlphaFoldDB" id="A0A8H3F8B8"/>
<evidence type="ECO:0000313" key="1">
    <source>
        <dbReference type="EMBL" id="CAF9920011.1"/>
    </source>
</evidence>
<accession>A0A8H3F8B8</accession>
<sequence length="125" mass="14631">MSIPSTPPAGDIGPAIRCFKLETKASFKVAYDLGRGYDAQPIRVTIPKDESYDQFLWRLHNVFYGDSFERSLRQWEYVLVNRRFQKGDPLPLTSSNTYYAMVSELLRPRSQWRHAVIRRSVSRMQ</sequence>
<proteinExistence type="predicted"/>
<keyword evidence="2" id="KW-1185">Reference proteome</keyword>
<organism evidence="1 2">
    <name type="scientific">Alectoria fallacina</name>
    <dbReference type="NCBI Taxonomy" id="1903189"/>
    <lineage>
        <taxon>Eukaryota</taxon>
        <taxon>Fungi</taxon>
        <taxon>Dikarya</taxon>
        <taxon>Ascomycota</taxon>
        <taxon>Pezizomycotina</taxon>
        <taxon>Lecanoromycetes</taxon>
        <taxon>OSLEUM clade</taxon>
        <taxon>Lecanoromycetidae</taxon>
        <taxon>Lecanorales</taxon>
        <taxon>Lecanorineae</taxon>
        <taxon>Parmeliaceae</taxon>
        <taxon>Alectoria</taxon>
    </lineage>
</organism>
<dbReference type="EMBL" id="CAJPDR010000132">
    <property type="protein sequence ID" value="CAF9920011.1"/>
    <property type="molecule type" value="Genomic_DNA"/>
</dbReference>
<name>A0A8H3F8B8_9LECA</name>
<dbReference type="Proteomes" id="UP000664203">
    <property type="component" value="Unassembled WGS sequence"/>
</dbReference>